<keyword evidence="5" id="KW-1185">Reference proteome</keyword>
<organism evidence="4 5">
    <name type="scientific">Pelagomonas calceolata</name>
    <dbReference type="NCBI Taxonomy" id="35677"/>
    <lineage>
        <taxon>Eukaryota</taxon>
        <taxon>Sar</taxon>
        <taxon>Stramenopiles</taxon>
        <taxon>Ochrophyta</taxon>
        <taxon>Pelagophyceae</taxon>
        <taxon>Pelagomonadales</taxon>
        <taxon>Pelagomonadaceae</taxon>
        <taxon>Pelagomonas</taxon>
    </lineage>
</organism>
<comment type="caution">
    <text evidence="4">The sequence shown here is derived from an EMBL/GenBank/DDBJ whole genome shotgun (WGS) entry which is preliminary data.</text>
</comment>
<dbReference type="PANTHER" id="PTHR43037:SF5">
    <property type="entry name" value="FERULOYL ESTERASE"/>
    <property type="match status" value="1"/>
</dbReference>
<evidence type="ECO:0000256" key="2">
    <source>
        <dbReference type="ARBA" id="ARBA00022801"/>
    </source>
</evidence>
<dbReference type="Gene3D" id="3.40.50.1820">
    <property type="entry name" value="alpha/beta hydrolase"/>
    <property type="match status" value="1"/>
</dbReference>
<gene>
    <name evidence="4" type="ORF">PECAL_4P00090</name>
</gene>
<reference evidence="4" key="1">
    <citation type="submission" date="2021-11" db="EMBL/GenBank/DDBJ databases">
        <authorList>
            <consortium name="Genoscope - CEA"/>
            <person name="William W."/>
        </authorList>
    </citation>
    <scope>NUCLEOTIDE SEQUENCE</scope>
</reference>
<feature type="signal peptide" evidence="3">
    <location>
        <begin position="1"/>
        <end position="20"/>
    </location>
</feature>
<keyword evidence="2" id="KW-0378">Hydrolase</keyword>
<dbReference type="OrthoDB" id="2152248at2759"/>
<evidence type="ECO:0000313" key="4">
    <source>
        <dbReference type="EMBL" id="CAH0372852.1"/>
    </source>
</evidence>
<evidence type="ECO:0000313" key="5">
    <source>
        <dbReference type="Proteomes" id="UP000789595"/>
    </source>
</evidence>
<dbReference type="InterPro" id="IPR050955">
    <property type="entry name" value="Plant_Biomass_Hydrol_Est"/>
</dbReference>
<dbReference type="Pfam" id="PF00756">
    <property type="entry name" value="Esterase"/>
    <property type="match status" value="1"/>
</dbReference>
<dbReference type="InterPro" id="IPR000801">
    <property type="entry name" value="Esterase-like"/>
</dbReference>
<dbReference type="AlphaFoldDB" id="A0A8J2SSI1"/>
<evidence type="ECO:0000256" key="1">
    <source>
        <dbReference type="ARBA" id="ARBA00022729"/>
    </source>
</evidence>
<proteinExistence type="predicted"/>
<evidence type="ECO:0000256" key="3">
    <source>
        <dbReference type="SAM" id="SignalP"/>
    </source>
</evidence>
<dbReference type="Proteomes" id="UP000789595">
    <property type="component" value="Unassembled WGS sequence"/>
</dbReference>
<name>A0A8J2SSI1_9STRA</name>
<protein>
    <recommendedName>
        <fullName evidence="6">Phospholipase/carboxylesterase/thioesterase domain-containing protein</fullName>
    </recommendedName>
</protein>
<dbReference type="PANTHER" id="PTHR43037">
    <property type="entry name" value="UNNAMED PRODUCT-RELATED"/>
    <property type="match status" value="1"/>
</dbReference>
<dbReference type="GO" id="GO:0016787">
    <property type="term" value="F:hydrolase activity"/>
    <property type="evidence" value="ECO:0007669"/>
    <property type="project" value="UniProtKB-KW"/>
</dbReference>
<keyword evidence="1 3" id="KW-0732">Signal</keyword>
<accession>A0A8J2SSI1</accession>
<dbReference type="SUPFAM" id="SSF53474">
    <property type="entry name" value="alpha/beta-Hydrolases"/>
    <property type="match status" value="1"/>
</dbReference>
<dbReference type="EMBL" id="CAKKNE010000004">
    <property type="protein sequence ID" value="CAH0372852.1"/>
    <property type="molecule type" value="Genomic_DNA"/>
</dbReference>
<sequence>MLRLLSLLHATAVAFPMLGAEIPLGERTKMSWDAPQNGDDGVDHFQLFLPRHWSKAQSWPMLIFLHGAGDGVWDVMNSQSLPRLLSRDQSTAFDPRKSWEFDFDGRHYVNASFADDLGFVVVMPQGWDATMRPGWSRPRLERVRALATRVASAYAVDPERISLAGQSAGGVGAWRFALEYPEFLSAVVPVCGALPGDSARAAQRLKDLSIWVFHAADDSAMPVELGDGAVAAMNRAGRREPARYTRYRRAPPPPDPQYNDMVGHASYDLAFRDASLYAWLANQRRGAS</sequence>
<dbReference type="InterPro" id="IPR029058">
    <property type="entry name" value="AB_hydrolase_fold"/>
</dbReference>
<feature type="chain" id="PRO_5035185413" description="Phospholipase/carboxylesterase/thioesterase domain-containing protein" evidence="3">
    <location>
        <begin position="21"/>
        <end position="288"/>
    </location>
</feature>
<evidence type="ECO:0008006" key="6">
    <source>
        <dbReference type="Google" id="ProtNLM"/>
    </source>
</evidence>